<evidence type="ECO:0000313" key="2">
    <source>
        <dbReference type="EMBL" id="WHQ80095.1"/>
    </source>
</evidence>
<dbReference type="EMBL" id="CP123751">
    <property type="protein sequence ID" value="WHQ80095.1"/>
    <property type="molecule type" value="Genomic_DNA"/>
</dbReference>
<accession>A0AAJ6FV47</accession>
<gene>
    <name evidence="2" type="ORF">QFF56_09250</name>
</gene>
<keyword evidence="1" id="KW-0812">Transmembrane</keyword>
<sequence length="167" mass="18486">MLKQVLARPAVYKKILLGYWIGSSVILFGYLYLVALDLGKSLPATLQAMPSLALVTIIAGLNLLLAADLWKISATDIESSFGTTTLEFKLCRGVTDLFLPTFQSTEVSPEADKRSRCAGNFLYAGHLTDTFCSLDQDQIGICKLTQCARMRLFPRSCILEHDYEHST</sequence>
<dbReference type="RefSeq" id="WP_283534675.1">
    <property type="nucleotide sequence ID" value="NZ_CP123751.1"/>
</dbReference>
<name>A0AAJ6FV47_9LACO</name>
<dbReference type="AlphaFoldDB" id="A0AAJ6FV47"/>
<protein>
    <submittedName>
        <fullName evidence="2">Uncharacterized protein</fullName>
    </submittedName>
</protein>
<keyword evidence="1" id="KW-1133">Transmembrane helix</keyword>
<organism evidence="2 3">
    <name type="scientific">Ligilactobacillus animalis</name>
    <dbReference type="NCBI Taxonomy" id="1605"/>
    <lineage>
        <taxon>Bacteria</taxon>
        <taxon>Bacillati</taxon>
        <taxon>Bacillota</taxon>
        <taxon>Bacilli</taxon>
        <taxon>Lactobacillales</taxon>
        <taxon>Lactobacillaceae</taxon>
        <taxon>Ligilactobacillus</taxon>
    </lineage>
</organism>
<evidence type="ECO:0000313" key="3">
    <source>
        <dbReference type="Proteomes" id="UP001238155"/>
    </source>
</evidence>
<feature type="transmembrane region" description="Helical" evidence="1">
    <location>
        <begin position="48"/>
        <end position="70"/>
    </location>
</feature>
<proteinExistence type="predicted"/>
<evidence type="ECO:0000256" key="1">
    <source>
        <dbReference type="SAM" id="Phobius"/>
    </source>
</evidence>
<reference evidence="2" key="1">
    <citation type="submission" date="2023-04" db="EMBL/GenBank/DDBJ databases">
        <title>Four porcine-derived lactic acid bacteria strains analyses and their evaluation as potential probiotics based on genomics.</title>
        <authorList>
            <person name="Niu D."/>
        </authorList>
    </citation>
    <scope>NUCLEOTIDE SEQUENCE</scope>
    <source>
        <strain evidence="2">ZSB1</strain>
    </source>
</reference>
<feature type="transmembrane region" description="Helical" evidence="1">
    <location>
        <begin position="16"/>
        <end position="36"/>
    </location>
</feature>
<dbReference type="Proteomes" id="UP001238155">
    <property type="component" value="Chromosome"/>
</dbReference>
<keyword evidence="1" id="KW-0472">Membrane</keyword>